<dbReference type="GO" id="GO:0046872">
    <property type="term" value="F:metal ion binding"/>
    <property type="evidence" value="ECO:0007669"/>
    <property type="project" value="UniProtKB-KW"/>
</dbReference>
<dbReference type="FunFam" id="3.40.50.10800:FF:000006">
    <property type="entry name" value="Quinolinate synthase, chloroplastic"/>
    <property type="match status" value="1"/>
</dbReference>
<comment type="function">
    <text evidence="15">Involved in the biosynthesis of pyridine alkaloid natural products, leading mainly to the production of anabasine, anatabine, nicotine and nornicotine, effective deterrents against herbivores with antiparasitic and pesticide properties (neurotoxins); nornicotine serves as the precursor in the synthesis of the carcinogen compound N'-nitrosonornicotine (NNN). Catalyzes the condensation of iminoaspartate with dihydroxyacetone phosphate to form quinolinate.</text>
</comment>
<dbReference type="EC" id="2.5.1.72" evidence="4"/>
<evidence type="ECO:0000256" key="9">
    <source>
        <dbReference type="ARBA" id="ARBA00022679"/>
    </source>
</evidence>
<evidence type="ECO:0000256" key="3">
    <source>
        <dbReference type="ARBA" id="ARBA00005065"/>
    </source>
</evidence>
<dbReference type="InterPro" id="IPR003808">
    <property type="entry name" value="Fe-S_metab-assoc_dom"/>
</dbReference>
<dbReference type="EMBL" id="JAMZMK010006453">
    <property type="protein sequence ID" value="KAI7748852.1"/>
    <property type="molecule type" value="Genomic_DNA"/>
</dbReference>
<evidence type="ECO:0000256" key="6">
    <source>
        <dbReference type="ARBA" id="ARBA00022528"/>
    </source>
</evidence>
<dbReference type="Pfam" id="PF02445">
    <property type="entry name" value="NadA"/>
    <property type="match status" value="1"/>
</dbReference>
<evidence type="ECO:0000256" key="8">
    <source>
        <dbReference type="ARBA" id="ARBA00022642"/>
    </source>
</evidence>
<dbReference type="InterPro" id="IPR003473">
    <property type="entry name" value="NadA"/>
</dbReference>
<dbReference type="GO" id="GO:0051539">
    <property type="term" value="F:4 iron, 4 sulfur cluster binding"/>
    <property type="evidence" value="ECO:0007669"/>
    <property type="project" value="UniProtKB-KW"/>
</dbReference>
<evidence type="ECO:0000256" key="17">
    <source>
        <dbReference type="ARBA" id="ARBA00073351"/>
    </source>
</evidence>
<dbReference type="GO" id="GO:0009507">
    <property type="term" value="C:chloroplast"/>
    <property type="evidence" value="ECO:0007669"/>
    <property type="project" value="UniProtKB-SubCell"/>
</dbReference>
<evidence type="ECO:0000256" key="11">
    <source>
        <dbReference type="ARBA" id="ARBA00022946"/>
    </source>
</evidence>
<comment type="pathway">
    <text evidence="3">Cofactor biosynthesis; NAD(+) biosynthesis; quinolinate from iminoaspartate: step 1/1.</text>
</comment>
<keyword evidence="5" id="KW-0004">4Fe-4S</keyword>
<evidence type="ECO:0000256" key="13">
    <source>
        <dbReference type="ARBA" id="ARBA00023014"/>
    </source>
</evidence>
<evidence type="ECO:0000256" key="10">
    <source>
        <dbReference type="ARBA" id="ARBA00022723"/>
    </source>
</evidence>
<gene>
    <name evidence="19" type="ORF">M8C21_024939</name>
</gene>
<keyword evidence="8" id="KW-0662">Pyridine nucleotide biosynthesis</keyword>
<evidence type="ECO:0000256" key="14">
    <source>
        <dbReference type="ARBA" id="ARBA00052166"/>
    </source>
</evidence>
<dbReference type="GO" id="GO:0034628">
    <property type="term" value="P:'de novo' NAD+ biosynthetic process from L-aspartate"/>
    <property type="evidence" value="ECO:0007669"/>
    <property type="project" value="TreeGrafter"/>
</dbReference>
<sequence length="724" mass="78875">MDTATFSITTYSSPSFNTTKLPLSSFTLFKTFKPFNNNNNNNNNNPSTPIISISRNPRLTLSCSAVTVTPSVTSDGHISALSKLQTLTSEFNSIPDPIDRVKRLIHYANRLPELDGSVRVSSNRVMGCTAQVWLDVRMDGDGTVRFMVDSDSEVIKGFCSCLVWVLDGARPEEVLGMRMEDFEGLNVGGGLYGGKVESRVNSWYNVLVSMQKRTKALVAQREGKAVGEAFPSLVITADGVGAKGSFAEAQARFLFPDDAKVQELANLLKERQVGVVAHFYMDPEVQGVLTSAQKLWPHIHISDSLVMADSAVSMAKAGCKFIAVLGVDFMSENVRAILDQAGFPEVGVYRMSDEQIGCSLADAASSPAYTSYLSEASNSSPSLHVVYINTSLETKAHAHELVPTITCTSSNVVQTILQAFAEVPNLNVWYGPDSYMGANIVELFQQMTFMTDEEIAKIHPEHTRNSINSLLPRLHYFQDGTCIVHHLFGHEVVEKIKDMYCDAFLTAHFEVPGEMFSLAMEAKRRGMGVVGSTQNILDFIKSRVQEALDRNIDDHLQFVLGTESGMVTSIVAAVRQLLCSSESSSRTGKVSVEIVFPVSSDSVTRVSQKSSTGPKFDDGLNVSVIPGVASGEGCSLHGGCASCPYMKMNSLTSLIKVLTSLPHGKDGLTRYEAGRFSLLTPKGNLIADVGCEPILHMRHYQATKKLPEKLIYQILGANNNGKAL</sequence>
<keyword evidence="9" id="KW-0808">Transferase</keyword>
<organism evidence="19 20">
    <name type="scientific">Ambrosia artemisiifolia</name>
    <name type="common">Common ragweed</name>
    <dbReference type="NCBI Taxonomy" id="4212"/>
    <lineage>
        <taxon>Eukaryota</taxon>
        <taxon>Viridiplantae</taxon>
        <taxon>Streptophyta</taxon>
        <taxon>Embryophyta</taxon>
        <taxon>Tracheophyta</taxon>
        <taxon>Spermatophyta</taxon>
        <taxon>Magnoliopsida</taxon>
        <taxon>eudicotyledons</taxon>
        <taxon>Gunneridae</taxon>
        <taxon>Pentapetalae</taxon>
        <taxon>asterids</taxon>
        <taxon>campanulids</taxon>
        <taxon>Asterales</taxon>
        <taxon>Asteraceae</taxon>
        <taxon>Asteroideae</taxon>
        <taxon>Heliantheae alliance</taxon>
        <taxon>Heliantheae</taxon>
        <taxon>Ambrosia</taxon>
    </lineage>
</organism>
<dbReference type="InterPro" id="IPR036094">
    <property type="entry name" value="NadA_sf"/>
</dbReference>
<name>A0AAD5CWQ0_AMBAR</name>
<reference evidence="19" key="1">
    <citation type="submission" date="2022-06" db="EMBL/GenBank/DDBJ databases">
        <title>Uncovering the hologenomic basis of an extraordinary plant invasion.</title>
        <authorList>
            <person name="Bieker V.C."/>
            <person name="Martin M.D."/>
            <person name="Gilbert T."/>
            <person name="Hodgins K."/>
            <person name="Battlay P."/>
            <person name="Petersen B."/>
            <person name="Wilson J."/>
        </authorList>
    </citation>
    <scope>NUCLEOTIDE SEQUENCE</scope>
    <source>
        <strain evidence="19">AA19_3_7</strain>
        <tissue evidence="19">Leaf</tissue>
    </source>
</reference>
<dbReference type="Gene3D" id="3.90.1010.10">
    <property type="match status" value="1"/>
</dbReference>
<dbReference type="AlphaFoldDB" id="A0AAD5CWQ0"/>
<evidence type="ECO:0000256" key="15">
    <source>
        <dbReference type="ARBA" id="ARBA00053152"/>
    </source>
</evidence>
<dbReference type="Proteomes" id="UP001206925">
    <property type="component" value="Unassembled WGS sequence"/>
</dbReference>
<evidence type="ECO:0000256" key="4">
    <source>
        <dbReference type="ARBA" id="ARBA00012669"/>
    </source>
</evidence>
<evidence type="ECO:0000256" key="16">
    <source>
        <dbReference type="ARBA" id="ARBA00061471"/>
    </source>
</evidence>
<keyword evidence="11" id="KW-0809">Transit peptide</keyword>
<evidence type="ECO:0000259" key="18">
    <source>
        <dbReference type="Pfam" id="PF02657"/>
    </source>
</evidence>
<dbReference type="FunFam" id="3.40.50.10800:FF:000008">
    <property type="entry name" value="Quinolinate synthase chloroplastic"/>
    <property type="match status" value="1"/>
</dbReference>
<keyword evidence="10" id="KW-0479">Metal-binding</keyword>
<evidence type="ECO:0000313" key="20">
    <source>
        <dbReference type="Proteomes" id="UP001206925"/>
    </source>
</evidence>
<dbReference type="Gene3D" id="3.40.50.10800">
    <property type="entry name" value="NadA-like"/>
    <property type="match status" value="3"/>
</dbReference>
<evidence type="ECO:0000256" key="2">
    <source>
        <dbReference type="ARBA" id="ARBA00004229"/>
    </source>
</evidence>
<proteinExistence type="inferred from homology"/>
<comment type="caution">
    <text evidence="19">The sequence shown here is derived from an EMBL/GenBank/DDBJ whole genome shotgun (WGS) entry which is preliminary data.</text>
</comment>
<evidence type="ECO:0000313" key="19">
    <source>
        <dbReference type="EMBL" id="KAI7748852.1"/>
    </source>
</evidence>
<keyword evidence="13" id="KW-0411">Iron-sulfur</keyword>
<keyword evidence="7" id="KW-0934">Plastid</keyword>
<keyword evidence="12" id="KW-0408">Iron</keyword>
<comment type="cofactor">
    <cofactor evidence="1">
        <name>[4Fe-4S] cluster</name>
        <dbReference type="ChEBI" id="CHEBI:49883"/>
    </cofactor>
</comment>
<dbReference type="SUPFAM" id="SSF142754">
    <property type="entry name" value="NadA-like"/>
    <property type="match status" value="1"/>
</dbReference>
<evidence type="ECO:0000256" key="5">
    <source>
        <dbReference type="ARBA" id="ARBA00022485"/>
    </source>
</evidence>
<comment type="similarity">
    <text evidence="16">Belongs to the quinolinate synthase family. Type 1 subfamily.</text>
</comment>
<dbReference type="PANTHER" id="PTHR30573">
    <property type="entry name" value="QUINOLINATE SYNTHETASE A"/>
    <property type="match status" value="1"/>
</dbReference>
<dbReference type="Pfam" id="PF02657">
    <property type="entry name" value="SufE"/>
    <property type="match status" value="1"/>
</dbReference>
<dbReference type="SUPFAM" id="SSF82649">
    <property type="entry name" value="SufE/NifU"/>
    <property type="match status" value="1"/>
</dbReference>
<accession>A0AAD5CWQ0</accession>
<protein>
    <recommendedName>
        <fullName evidence="17">Quinolinate synthase, chloroplastic</fullName>
        <ecNumber evidence="4">2.5.1.72</ecNumber>
    </recommendedName>
</protein>
<evidence type="ECO:0000256" key="7">
    <source>
        <dbReference type="ARBA" id="ARBA00022640"/>
    </source>
</evidence>
<keyword evidence="6" id="KW-0150">Chloroplast</keyword>
<dbReference type="PANTHER" id="PTHR30573:SF0">
    <property type="entry name" value="QUINOLINATE SYNTHASE, CHLOROPLASTIC"/>
    <property type="match status" value="1"/>
</dbReference>
<dbReference type="GO" id="GO:0008987">
    <property type="term" value="F:quinolinate synthetase A activity"/>
    <property type="evidence" value="ECO:0007669"/>
    <property type="project" value="InterPro"/>
</dbReference>
<comment type="catalytic activity">
    <reaction evidence="14">
        <text>iminosuccinate + dihydroxyacetone phosphate = quinolinate + phosphate + 2 H2O + H(+)</text>
        <dbReference type="Rhea" id="RHEA:25888"/>
        <dbReference type="ChEBI" id="CHEBI:15377"/>
        <dbReference type="ChEBI" id="CHEBI:15378"/>
        <dbReference type="ChEBI" id="CHEBI:29959"/>
        <dbReference type="ChEBI" id="CHEBI:43474"/>
        <dbReference type="ChEBI" id="CHEBI:57642"/>
        <dbReference type="ChEBI" id="CHEBI:77875"/>
        <dbReference type="EC" id="2.5.1.72"/>
    </reaction>
</comment>
<keyword evidence="20" id="KW-1185">Reference proteome</keyword>
<evidence type="ECO:0000256" key="12">
    <source>
        <dbReference type="ARBA" id="ARBA00023004"/>
    </source>
</evidence>
<evidence type="ECO:0000256" key="1">
    <source>
        <dbReference type="ARBA" id="ARBA00001966"/>
    </source>
</evidence>
<comment type="subcellular location">
    <subcellularLocation>
        <location evidence="2">Plastid</location>
        <location evidence="2">Chloroplast</location>
    </subcellularLocation>
</comment>
<feature type="domain" description="Fe-S metabolism associated" evidence="18">
    <location>
        <begin position="89"/>
        <end position="212"/>
    </location>
</feature>